<accession>A0A220RZG7</accession>
<evidence type="ECO:0000256" key="2">
    <source>
        <dbReference type="ARBA" id="ARBA00023186"/>
    </source>
</evidence>
<dbReference type="Pfam" id="PF01774">
    <property type="entry name" value="UreD"/>
    <property type="match status" value="1"/>
</dbReference>
<keyword evidence="3" id="KW-0963">Cytoplasm</keyword>
<dbReference type="GO" id="GO:0016151">
    <property type="term" value="F:nickel cation binding"/>
    <property type="evidence" value="ECO:0007669"/>
    <property type="project" value="UniProtKB-UniRule"/>
</dbReference>
<evidence type="ECO:0000313" key="5">
    <source>
        <dbReference type="Proteomes" id="UP000198238"/>
    </source>
</evidence>
<keyword evidence="3" id="KW-0996">Nickel insertion</keyword>
<dbReference type="PANTHER" id="PTHR33643">
    <property type="entry name" value="UREASE ACCESSORY PROTEIN D"/>
    <property type="match status" value="1"/>
</dbReference>
<keyword evidence="5" id="KW-1185">Reference proteome</keyword>
<dbReference type="PANTHER" id="PTHR33643:SF1">
    <property type="entry name" value="UREASE ACCESSORY PROTEIN D"/>
    <property type="match status" value="1"/>
</dbReference>
<dbReference type="RefSeq" id="WP_089035265.1">
    <property type="nucleotide sequence ID" value="NZ_CP022278.1"/>
</dbReference>
<evidence type="ECO:0000313" key="4">
    <source>
        <dbReference type="EMBL" id="ASK26542.1"/>
    </source>
</evidence>
<comment type="function">
    <text evidence="3">Required for maturation of urease via the functional incorporation of the urease nickel metallocenter.</text>
</comment>
<name>A0A220RZG7_9NEIS</name>
<dbReference type="KEGG" id="nei:BG910_01150"/>
<dbReference type="EMBL" id="CP022278">
    <property type="protein sequence ID" value="ASK26542.1"/>
    <property type="molecule type" value="Genomic_DNA"/>
</dbReference>
<gene>
    <name evidence="3" type="primary">ureD</name>
    <name evidence="4" type="ORF">BG910_01150</name>
</gene>
<protein>
    <recommendedName>
        <fullName evidence="3">Urease accessory protein UreD</fullName>
    </recommendedName>
</protein>
<keyword evidence="2 3" id="KW-0143">Chaperone</keyword>
<comment type="similarity">
    <text evidence="1 3">Belongs to the UreD family.</text>
</comment>
<dbReference type="HAMAP" id="MF_01384">
    <property type="entry name" value="UreD"/>
    <property type="match status" value="1"/>
</dbReference>
<proteinExistence type="inferred from homology"/>
<dbReference type="Proteomes" id="UP000198238">
    <property type="component" value="Chromosome"/>
</dbReference>
<dbReference type="GO" id="GO:0005737">
    <property type="term" value="C:cytoplasm"/>
    <property type="evidence" value="ECO:0007669"/>
    <property type="project" value="UniProtKB-SubCell"/>
</dbReference>
<dbReference type="InterPro" id="IPR002669">
    <property type="entry name" value="UreD"/>
</dbReference>
<sequence>MHAKLTLSTQIRAGKTTLKNSFVSPPLKLLTLPHQTDAMLRAVQMSSSPGLLAGDLVETDIRVSAGSALSLYTQAYTRVLSMRAGDKAEQRTAIVQETGSRLCYLPHPLVLHEGSSLFQTTGIDLAGDCELLYGEIIAAGRVLRGEKFAFERLSSHLDIRHNGREIVTDNIQWQPRKYAVETIGQMEGYTHQLNLFYVHTAKMPPEIREQADNLYHTLDAAFSDGRILWGVTQANDCVLCLRALSGNAQDLQTLLQSAVTHLQADQITPQTTAFFR</sequence>
<evidence type="ECO:0000256" key="1">
    <source>
        <dbReference type="ARBA" id="ARBA00007177"/>
    </source>
</evidence>
<reference evidence="4 5" key="1">
    <citation type="submission" date="2017-06" db="EMBL/GenBank/DDBJ databases">
        <title>Neisseria chenwenguii sp. nov., isolated from the intestinal contents of Tibetan Plateau Pika in Yushu, Qinghai Province, China.</title>
        <authorList>
            <person name="Zhang G."/>
        </authorList>
    </citation>
    <scope>NUCLEOTIDE SEQUENCE [LARGE SCALE GENOMIC DNA]</scope>
    <source>
        <strain evidence="4 5">10023</strain>
    </source>
</reference>
<organism evidence="4 5">
    <name type="scientific">Neisseria chenwenguii</name>
    <dbReference type="NCBI Taxonomy" id="1853278"/>
    <lineage>
        <taxon>Bacteria</taxon>
        <taxon>Pseudomonadati</taxon>
        <taxon>Pseudomonadota</taxon>
        <taxon>Betaproteobacteria</taxon>
        <taxon>Neisseriales</taxon>
        <taxon>Neisseriaceae</taxon>
        <taxon>Neisseria</taxon>
    </lineage>
</organism>
<comment type="subunit">
    <text evidence="3">UreD, UreF and UreG form a complex that acts as a GTP-hydrolysis-dependent molecular chaperone, activating the urease apoprotein by helping to assemble the nickel containing metallocenter of UreC. The UreE protein probably delivers the nickel.</text>
</comment>
<evidence type="ECO:0000256" key="3">
    <source>
        <dbReference type="HAMAP-Rule" id="MF_01384"/>
    </source>
</evidence>
<dbReference type="AlphaFoldDB" id="A0A220RZG7"/>
<comment type="subcellular location">
    <subcellularLocation>
        <location evidence="3">Cytoplasm</location>
    </subcellularLocation>
</comment>